<protein>
    <submittedName>
        <fullName evidence="1">ATP-binding protein</fullName>
    </submittedName>
</protein>
<organism evidence="1 2">
    <name type="scientific">Chromobacterium aquaticum</name>
    <dbReference type="NCBI Taxonomy" id="467180"/>
    <lineage>
        <taxon>Bacteria</taxon>
        <taxon>Pseudomonadati</taxon>
        <taxon>Pseudomonadota</taxon>
        <taxon>Betaproteobacteria</taxon>
        <taxon>Neisseriales</taxon>
        <taxon>Chromobacteriaceae</taxon>
        <taxon>Chromobacterium</taxon>
    </lineage>
</organism>
<dbReference type="InterPro" id="IPR036890">
    <property type="entry name" value="HATPase_C_sf"/>
</dbReference>
<name>A0ABV8ZTY9_9NEIS</name>
<dbReference type="EMBL" id="JBHSEK010000011">
    <property type="protein sequence ID" value="MFC4491168.1"/>
    <property type="molecule type" value="Genomic_DNA"/>
</dbReference>
<evidence type="ECO:0000313" key="1">
    <source>
        <dbReference type="EMBL" id="MFC4491168.1"/>
    </source>
</evidence>
<keyword evidence="1" id="KW-0067">ATP-binding</keyword>
<accession>A0ABV8ZTY9</accession>
<sequence>MTTARSFGNYDLAAALADLIDNSIQANARNVWVEFDPADDDVIVRICDDGRGMTLEVLIDAMRPASRSPEEKRDALDLGRFGWGLKSASLSQARVLTVVSWNDAGINAARWDIDNIDNWSMDIFQEEDALDFLESKPLASSGTEVIWAHCDRLYDKSINATIDERLNEKISHARKQLSLIFHRYLSGESDRPLSIYIQSISLSPVDPFMTAHPATQSLDGELIQIRGGEHIQVKPYVIPHFSKLTVSERLALGGEEGLVRNQGFYVYRNKRLIIYGTWFRLVPHSELSQLTRVRIDLPNSLDAEWKITLDKSDAQLPPTLRKRLRAVVQKFSKRSVGVHRRKGVDLNTIDKSPVWRRNAHNNRIRYLINRDHPIIREILTEAGDPFVVNEAIRLLEAYVPIDVIQNDLETSPDKVVQAITDPSEFDSLIVGSHLHLDEEHGRSTGF</sequence>
<comment type="caution">
    <text evidence="1">The sequence shown here is derived from an EMBL/GenBank/DDBJ whole genome shotgun (WGS) entry which is preliminary data.</text>
</comment>
<reference evidence="2" key="1">
    <citation type="journal article" date="2019" name="Int. J. Syst. Evol. Microbiol.">
        <title>The Global Catalogue of Microorganisms (GCM) 10K type strain sequencing project: providing services to taxonomists for standard genome sequencing and annotation.</title>
        <authorList>
            <consortium name="The Broad Institute Genomics Platform"/>
            <consortium name="The Broad Institute Genome Sequencing Center for Infectious Disease"/>
            <person name="Wu L."/>
            <person name="Ma J."/>
        </authorList>
    </citation>
    <scope>NUCLEOTIDE SEQUENCE [LARGE SCALE GENOMIC DNA]</scope>
    <source>
        <strain evidence="2">CGMCC 4.7608</strain>
    </source>
</reference>
<gene>
    <name evidence="1" type="ORF">ACFO0R_16270</name>
</gene>
<dbReference type="Pfam" id="PF13589">
    <property type="entry name" value="HATPase_c_3"/>
    <property type="match status" value="1"/>
</dbReference>
<keyword evidence="2" id="KW-1185">Reference proteome</keyword>
<dbReference type="RefSeq" id="WP_231461366.1">
    <property type="nucleotide sequence ID" value="NZ_JAJOHW010000030.1"/>
</dbReference>
<dbReference type="Proteomes" id="UP001595999">
    <property type="component" value="Unassembled WGS sequence"/>
</dbReference>
<dbReference type="SUPFAM" id="SSF55874">
    <property type="entry name" value="ATPase domain of HSP90 chaperone/DNA topoisomerase II/histidine kinase"/>
    <property type="match status" value="1"/>
</dbReference>
<dbReference type="GO" id="GO:0005524">
    <property type="term" value="F:ATP binding"/>
    <property type="evidence" value="ECO:0007669"/>
    <property type="project" value="UniProtKB-KW"/>
</dbReference>
<evidence type="ECO:0000313" key="2">
    <source>
        <dbReference type="Proteomes" id="UP001595999"/>
    </source>
</evidence>
<keyword evidence="1" id="KW-0547">Nucleotide-binding</keyword>
<dbReference type="Gene3D" id="3.30.565.10">
    <property type="entry name" value="Histidine kinase-like ATPase, C-terminal domain"/>
    <property type="match status" value="1"/>
</dbReference>
<proteinExistence type="predicted"/>